<evidence type="ECO:0000259" key="1">
    <source>
        <dbReference type="Pfam" id="PF13115"/>
    </source>
</evidence>
<dbReference type="AlphaFoldDB" id="A0A4Z0BDX1"/>
<feature type="domain" description="YtkA-like" evidence="1">
    <location>
        <begin position="169"/>
        <end position="253"/>
    </location>
</feature>
<evidence type="ECO:0000313" key="3">
    <source>
        <dbReference type="Proteomes" id="UP000297839"/>
    </source>
</evidence>
<dbReference type="EMBL" id="SMLK01000010">
    <property type="protein sequence ID" value="TFY96663.1"/>
    <property type="molecule type" value="Genomic_DNA"/>
</dbReference>
<dbReference type="InterPro" id="IPR022172">
    <property type="entry name" value="DUF3703"/>
</dbReference>
<dbReference type="Proteomes" id="UP000297839">
    <property type="component" value="Unassembled WGS sequence"/>
</dbReference>
<evidence type="ECO:0000313" key="2">
    <source>
        <dbReference type="EMBL" id="TFY96663.1"/>
    </source>
</evidence>
<reference evidence="2 3" key="1">
    <citation type="submission" date="2019-03" db="EMBL/GenBank/DDBJ databases">
        <title>Ramlibacter sp. 18x22-1, whole genome shotgun sequence.</title>
        <authorList>
            <person name="Zhang X."/>
            <person name="Feng G."/>
            <person name="Zhu H."/>
        </authorList>
    </citation>
    <scope>NUCLEOTIDE SEQUENCE [LARGE SCALE GENOMIC DNA]</scope>
    <source>
        <strain evidence="2 3">18x22-1</strain>
    </source>
</reference>
<dbReference type="Pfam" id="PF12487">
    <property type="entry name" value="DUF3703"/>
    <property type="match status" value="1"/>
</dbReference>
<dbReference type="RefSeq" id="WP_135251556.1">
    <property type="nucleotide sequence ID" value="NZ_SMLK01000010.1"/>
</dbReference>
<protein>
    <submittedName>
        <fullName evidence="2">DUF3703 domain-containing protein</fullName>
    </submittedName>
</protein>
<gene>
    <name evidence="2" type="ORF">EZ216_19970</name>
</gene>
<keyword evidence="3" id="KW-1185">Reference proteome</keyword>
<proteinExistence type="predicted"/>
<dbReference type="InterPro" id="IPR032693">
    <property type="entry name" value="YtkA-like_dom"/>
</dbReference>
<sequence>MTTFALRIRPRVQAELAAAAAAEARGHFHTAFGHLERAHVLGQTATVEHVRVHVAMFRFAVRNRMPAEAFGQAWRIVGAALFTAIGLVPSGNTGGAGVSGFRRMPVPENLQDELDAARAGRQARGMAGARRVRAMLASAAVVALGALGMGGCSSPPKDLDVSLDKASASGVYHVALVPPAQAPAINQMHSWSVTLATPDGRPVHGASFAVDGGMPEHGHGLPTKPRVTRELADGTYQLEGMKFSMPGWWEVKLAIQGPQGADKVTFNTIVNTPAVRP</sequence>
<accession>A0A4Z0BDX1</accession>
<dbReference type="Pfam" id="PF13115">
    <property type="entry name" value="YtkA"/>
    <property type="match status" value="1"/>
</dbReference>
<comment type="caution">
    <text evidence="2">The sequence shown here is derived from an EMBL/GenBank/DDBJ whole genome shotgun (WGS) entry which is preliminary data.</text>
</comment>
<dbReference type="OrthoDB" id="330101at2"/>
<name>A0A4Z0BDX1_9BURK</name>
<organism evidence="2 3">
    <name type="scientific">Ramlibacter humi</name>
    <dbReference type="NCBI Taxonomy" id="2530451"/>
    <lineage>
        <taxon>Bacteria</taxon>
        <taxon>Pseudomonadati</taxon>
        <taxon>Pseudomonadota</taxon>
        <taxon>Betaproteobacteria</taxon>
        <taxon>Burkholderiales</taxon>
        <taxon>Comamonadaceae</taxon>
        <taxon>Ramlibacter</taxon>
    </lineage>
</organism>